<proteinExistence type="inferred from homology"/>
<dbReference type="PANTHER" id="PTHR11655:SF14">
    <property type="entry name" value="LARGE RIBOSOMAL SUBUNIT PROTEIN UL6M"/>
    <property type="match status" value="1"/>
</dbReference>
<dbReference type="AlphaFoldDB" id="A0A931BHZ7"/>
<evidence type="ECO:0000256" key="4">
    <source>
        <dbReference type="ARBA" id="ARBA00023274"/>
    </source>
</evidence>
<dbReference type="EMBL" id="JADQDP010000002">
    <property type="protein sequence ID" value="MBF9141682.1"/>
    <property type="molecule type" value="Genomic_DNA"/>
</dbReference>
<dbReference type="SUPFAM" id="SSF56053">
    <property type="entry name" value="Ribosomal protein L6"/>
    <property type="match status" value="2"/>
</dbReference>
<protein>
    <recommendedName>
        <fullName evidence="5">Large ribosomal subunit protein uL6</fullName>
    </recommendedName>
</protein>
<dbReference type="GO" id="GO:0019843">
    <property type="term" value="F:rRNA binding"/>
    <property type="evidence" value="ECO:0007669"/>
    <property type="project" value="UniProtKB-UniRule"/>
</dbReference>
<organism evidence="9 10">
    <name type="scientific">Hymenobacter properus</name>
    <dbReference type="NCBI Taxonomy" id="2791026"/>
    <lineage>
        <taxon>Bacteria</taxon>
        <taxon>Pseudomonadati</taxon>
        <taxon>Bacteroidota</taxon>
        <taxon>Cytophagia</taxon>
        <taxon>Cytophagales</taxon>
        <taxon>Hymenobacteraceae</taxon>
        <taxon>Hymenobacter</taxon>
    </lineage>
</organism>
<evidence type="ECO:0000259" key="8">
    <source>
        <dbReference type="Pfam" id="PF00347"/>
    </source>
</evidence>
<keyword evidence="10" id="KW-1185">Reference proteome</keyword>
<evidence type="ECO:0000313" key="9">
    <source>
        <dbReference type="EMBL" id="MBF9141682.1"/>
    </source>
</evidence>
<comment type="subunit">
    <text evidence="5">Part of the 50S ribosomal subunit.</text>
</comment>
<dbReference type="RefSeq" id="WP_196286028.1">
    <property type="nucleotide sequence ID" value="NZ_JADQDP010000002.1"/>
</dbReference>
<evidence type="ECO:0000256" key="1">
    <source>
        <dbReference type="ARBA" id="ARBA00022730"/>
    </source>
</evidence>
<comment type="similarity">
    <text evidence="5 6">Belongs to the universal ribosomal protein uL6 family.</text>
</comment>
<evidence type="ECO:0000256" key="6">
    <source>
        <dbReference type="RuleBase" id="RU003869"/>
    </source>
</evidence>
<accession>A0A931BHZ7</accession>
<dbReference type="Proteomes" id="UP000645610">
    <property type="component" value="Unassembled WGS sequence"/>
</dbReference>
<reference evidence="9 10" key="1">
    <citation type="submission" date="2020-11" db="EMBL/GenBank/DDBJ databases">
        <authorList>
            <person name="Kim M.K."/>
        </authorList>
    </citation>
    <scope>NUCLEOTIDE SEQUENCE [LARGE SCALE GENOMIC DNA]</scope>
    <source>
        <strain evidence="9 10">BT439</strain>
    </source>
</reference>
<dbReference type="InterPro" id="IPR019906">
    <property type="entry name" value="Ribosomal_uL6_bac-type"/>
</dbReference>
<dbReference type="PANTHER" id="PTHR11655">
    <property type="entry name" value="60S/50S RIBOSOMAL PROTEIN L6/L9"/>
    <property type="match status" value="1"/>
</dbReference>
<evidence type="ECO:0000256" key="3">
    <source>
        <dbReference type="ARBA" id="ARBA00022980"/>
    </source>
</evidence>
<evidence type="ECO:0000256" key="7">
    <source>
        <dbReference type="RuleBase" id="RU003870"/>
    </source>
</evidence>
<dbReference type="InterPro" id="IPR020040">
    <property type="entry name" value="Ribosomal_uL6_a/b-dom"/>
</dbReference>
<dbReference type="Gene3D" id="3.90.930.12">
    <property type="entry name" value="Ribosomal protein L6, alpha-beta domain"/>
    <property type="match status" value="2"/>
</dbReference>
<name>A0A931BHZ7_9BACT</name>
<evidence type="ECO:0000256" key="2">
    <source>
        <dbReference type="ARBA" id="ARBA00022884"/>
    </source>
</evidence>
<keyword evidence="1 5" id="KW-0699">rRNA-binding</keyword>
<gene>
    <name evidence="5 9" type="primary">rplF</name>
    <name evidence="9" type="ORF">I2I01_08570</name>
</gene>
<keyword evidence="2 5" id="KW-0694">RNA-binding</keyword>
<dbReference type="FunFam" id="3.90.930.12:FF:000002">
    <property type="entry name" value="50S ribosomal protein L6"/>
    <property type="match status" value="1"/>
</dbReference>
<keyword evidence="3 5" id="KW-0689">Ribosomal protein</keyword>
<dbReference type="InterPro" id="IPR036789">
    <property type="entry name" value="Ribosomal_uL6-like_a/b-dom_sf"/>
</dbReference>
<evidence type="ECO:0000313" key="10">
    <source>
        <dbReference type="Proteomes" id="UP000645610"/>
    </source>
</evidence>
<comment type="caution">
    <text evidence="9">The sequence shown here is derived from an EMBL/GenBank/DDBJ whole genome shotgun (WGS) entry which is preliminary data.</text>
</comment>
<dbReference type="PIRSF" id="PIRSF002162">
    <property type="entry name" value="Ribosomal_L6"/>
    <property type="match status" value="1"/>
</dbReference>
<dbReference type="Pfam" id="PF00347">
    <property type="entry name" value="Ribosomal_L6"/>
    <property type="match status" value="2"/>
</dbReference>
<dbReference type="NCBIfam" id="TIGR03654">
    <property type="entry name" value="L6_bact"/>
    <property type="match status" value="1"/>
</dbReference>
<dbReference type="GO" id="GO:0003735">
    <property type="term" value="F:structural constituent of ribosome"/>
    <property type="evidence" value="ECO:0007669"/>
    <property type="project" value="UniProtKB-UniRule"/>
</dbReference>
<dbReference type="GO" id="GO:0022625">
    <property type="term" value="C:cytosolic large ribosomal subunit"/>
    <property type="evidence" value="ECO:0007669"/>
    <property type="project" value="UniProtKB-UniRule"/>
</dbReference>
<comment type="function">
    <text evidence="5 7">This protein binds to the 23S rRNA, and is important in its secondary structure. It is located near the subunit interface in the base of the L7/L12 stalk, and near the tRNA binding site of the peptidyltransferase center.</text>
</comment>
<sequence length="184" mass="19549">MSRIGKLPIAVPAGVAISVDKDNTVTVKGPKGTLTTPVDRDIAVAIEDGTLTVTRPTEQKRHKAMHGLYRALINNMVTGVSTGFTKQLELVGVGYKATATGSTLELALGYSHNVYLALPKEVAATAVTEKGKNPIVTLTSIDNQLLGQVAAKIRSLRKVEPYKGKGVRFVGEVIRRKAGKTASK</sequence>
<feature type="domain" description="Large ribosomal subunit protein uL6 alpha-beta" evidence="8">
    <location>
        <begin position="11"/>
        <end position="83"/>
    </location>
</feature>
<dbReference type="PRINTS" id="PR00059">
    <property type="entry name" value="RIBOSOMALL6"/>
</dbReference>
<dbReference type="HAMAP" id="MF_01365_B">
    <property type="entry name" value="Ribosomal_uL6_B"/>
    <property type="match status" value="1"/>
</dbReference>
<dbReference type="InterPro" id="IPR000702">
    <property type="entry name" value="Ribosomal_uL6-like"/>
</dbReference>
<dbReference type="GO" id="GO:0002181">
    <property type="term" value="P:cytoplasmic translation"/>
    <property type="evidence" value="ECO:0007669"/>
    <property type="project" value="TreeGrafter"/>
</dbReference>
<keyword evidence="4 5" id="KW-0687">Ribonucleoprotein</keyword>
<feature type="domain" description="Large ribosomal subunit protein uL6 alpha-beta" evidence="8">
    <location>
        <begin position="91"/>
        <end position="168"/>
    </location>
</feature>
<evidence type="ECO:0000256" key="5">
    <source>
        <dbReference type="HAMAP-Rule" id="MF_01365"/>
    </source>
</evidence>